<evidence type="ECO:0000313" key="2">
    <source>
        <dbReference type="Proteomes" id="UP000823775"/>
    </source>
</evidence>
<proteinExistence type="predicted"/>
<comment type="caution">
    <text evidence="1">The sequence shown here is derived from an EMBL/GenBank/DDBJ whole genome shotgun (WGS) entry which is preliminary data.</text>
</comment>
<organism evidence="1 2">
    <name type="scientific">Datura stramonium</name>
    <name type="common">Jimsonweed</name>
    <name type="synonym">Common thornapple</name>
    <dbReference type="NCBI Taxonomy" id="4076"/>
    <lineage>
        <taxon>Eukaryota</taxon>
        <taxon>Viridiplantae</taxon>
        <taxon>Streptophyta</taxon>
        <taxon>Embryophyta</taxon>
        <taxon>Tracheophyta</taxon>
        <taxon>Spermatophyta</taxon>
        <taxon>Magnoliopsida</taxon>
        <taxon>eudicotyledons</taxon>
        <taxon>Gunneridae</taxon>
        <taxon>Pentapetalae</taxon>
        <taxon>asterids</taxon>
        <taxon>lamiids</taxon>
        <taxon>Solanales</taxon>
        <taxon>Solanaceae</taxon>
        <taxon>Solanoideae</taxon>
        <taxon>Datureae</taxon>
        <taxon>Datura</taxon>
    </lineage>
</organism>
<evidence type="ECO:0000313" key="1">
    <source>
        <dbReference type="EMBL" id="MCE0480699.1"/>
    </source>
</evidence>
<reference evidence="1 2" key="1">
    <citation type="journal article" date="2021" name="BMC Genomics">
        <title>Datura genome reveals duplications of psychoactive alkaloid biosynthetic genes and high mutation rate following tissue culture.</title>
        <authorList>
            <person name="Rajewski A."/>
            <person name="Carter-House D."/>
            <person name="Stajich J."/>
            <person name="Litt A."/>
        </authorList>
    </citation>
    <scope>NUCLEOTIDE SEQUENCE [LARGE SCALE GENOMIC DNA]</scope>
    <source>
        <strain evidence="1">AR-01</strain>
    </source>
</reference>
<keyword evidence="2" id="KW-1185">Reference proteome</keyword>
<gene>
    <name evidence="1" type="ORF">HAX54_037750</name>
</gene>
<accession>A0ABS8VIW3</accession>
<dbReference type="EMBL" id="JACEIK010005093">
    <property type="protein sequence ID" value="MCE0480699.1"/>
    <property type="molecule type" value="Genomic_DNA"/>
</dbReference>
<dbReference type="Proteomes" id="UP000823775">
    <property type="component" value="Unassembled WGS sequence"/>
</dbReference>
<feature type="non-terminal residue" evidence="1">
    <location>
        <position position="64"/>
    </location>
</feature>
<name>A0ABS8VIW3_DATST</name>
<sequence>MSRDLQPIMRFNIITGSKRYSLFPILSGLIEPSLCNFRISLLNGLFSPAGIGSSIPSAQIGEHH</sequence>
<protein>
    <submittedName>
        <fullName evidence="1">Uncharacterized protein</fullName>
    </submittedName>
</protein>